<dbReference type="AlphaFoldDB" id="A0A9P6J467"/>
<name>A0A9P6J467_9FUNG</name>
<gene>
    <name evidence="1" type="ORF">BGZ65_001241</name>
</gene>
<evidence type="ECO:0000313" key="1">
    <source>
        <dbReference type="EMBL" id="KAF9958698.1"/>
    </source>
</evidence>
<dbReference type="Proteomes" id="UP000749646">
    <property type="component" value="Unassembled WGS sequence"/>
</dbReference>
<accession>A0A9P6J467</accession>
<protein>
    <submittedName>
        <fullName evidence="1">Uncharacterized protein</fullName>
    </submittedName>
</protein>
<sequence>MNEFFSQRQLKNALRPKPELPDIDDANIMKAVRLYLKGNGDKVEVPSMAGNKKLRIMLESLLEYLPLDEDNTISESAFKVKYVAPIIQAFVYGDEIISDFLCPNTNSTTQKQKNLRADRPDLRAKLSGQELLWGEITGPTQTGNKAKNLWDTYKLASCGKSFIIDGNDYVLLVQVIGSRRTHLRLYLHHPPYCPWRILMIHPNPFLDNNTDESDDDEQLDAAEVDENNGEEFLFPDKVDREFNFALTDGLDLATGFEPFFAGGKDLIIQRTRLCITSILLLELK</sequence>
<reference evidence="1" key="1">
    <citation type="journal article" date="2020" name="Fungal Divers.">
        <title>Resolving the Mortierellaceae phylogeny through synthesis of multi-gene phylogenetics and phylogenomics.</title>
        <authorList>
            <person name="Vandepol N."/>
            <person name="Liber J."/>
            <person name="Desiro A."/>
            <person name="Na H."/>
            <person name="Kennedy M."/>
            <person name="Barry K."/>
            <person name="Grigoriev I.V."/>
            <person name="Miller A.N."/>
            <person name="O'Donnell K."/>
            <person name="Stajich J.E."/>
            <person name="Bonito G."/>
        </authorList>
    </citation>
    <scope>NUCLEOTIDE SEQUENCE</scope>
    <source>
        <strain evidence="1">MES-2147</strain>
    </source>
</reference>
<proteinExistence type="predicted"/>
<dbReference type="OrthoDB" id="2277177at2759"/>
<comment type="caution">
    <text evidence="1">The sequence shown here is derived from an EMBL/GenBank/DDBJ whole genome shotgun (WGS) entry which is preliminary data.</text>
</comment>
<dbReference type="EMBL" id="JAAAHW010006548">
    <property type="protein sequence ID" value="KAF9958698.1"/>
    <property type="molecule type" value="Genomic_DNA"/>
</dbReference>
<evidence type="ECO:0000313" key="2">
    <source>
        <dbReference type="Proteomes" id="UP000749646"/>
    </source>
</evidence>
<organism evidence="1 2">
    <name type="scientific">Modicella reniformis</name>
    <dbReference type="NCBI Taxonomy" id="1440133"/>
    <lineage>
        <taxon>Eukaryota</taxon>
        <taxon>Fungi</taxon>
        <taxon>Fungi incertae sedis</taxon>
        <taxon>Mucoromycota</taxon>
        <taxon>Mortierellomycotina</taxon>
        <taxon>Mortierellomycetes</taxon>
        <taxon>Mortierellales</taxon>
        <taxon>Mortierellaceae</taxon>
        <taxon>Modicella</taxon>
    </lineage>
</organism>
<keyword evidence="2" id="KW-1185">Reference proteome</keyword>